<name>A0ABQ4DLA1_9CELL</name>
<dbReference type="InterPro" id="IPR000873">
    <property type="entry name" value="AMP-dep_synth/lig_dom"/>
</dbReference>
<dbReference type="InterPro" id="IPR042099">
    <property type="entry name" value="ANL_N_sf"/>
</dbReference>
<dbReference type="PROSITE" id="PS00455">
    <property type="entry name" value="AMP_BINDING"/>
    <property type="match status" value="1"/>
</dbReference>
<evidence type="ECO:0000313" key="5">
    <source>
        <dbReference type="Proteomes" id="UP000614741"/>
    </source>
</evidence>
<keyword evidence="4" id="KW-0436">Ligase</keyword>
<reference evidence="4 5" key="1">
    <citation type="submission" date="2021-01" db="EMBL/GenBank/DDBJ databases">
        <title>Whole genome shotgun sequence of Cellulomonas phragmiteti NBRC 110785.</title>
        <authorList>
            <person name="Komaki H."/>
            <person name="Tamura T."/>
        </authorList>
    </citation>
    <scope>NUCLEOTIDE SEQUENCE [LARGE SCALE GENOMIC DNA]</scope>
    <source>
        <strain evidence="4 5">NBRC 110785</strain>
    </source>
</reference>
<evidence type="ECO:0000256" key="1">
    <source>
        <dbReference type="SAM" id="MobiDB-lite"/>
    </source>
</evidence>
<dbReference type="GO" id="GO:0016874">
    <property type="term" value="F:ligase activity"/>
    <property type="evidence" value="ECO:0007669"/>
    <property type="project" value="UniProtKB-KW"/>
</dbReference>
<comment type="caution">
    <text evidence="4">The sequence shown here is derived from an EMBL/GenBank/DDBJ whole genome shotgun (WGS) entry which is preliminary data.</text>
</comment>
<evidence type="ECO:0000259" key="3">
    <source>
        <dbReference type="Pfam" id="PF13193"/>
    </source>
</evidence>
<dbReference type="RefSeq" id="WP_239069165.1">
    <property type="nucleotide sequence ID" value="NZ_BONP01000009.1"/>
</dbReference>
<sequence>MNNPAVGPDEPRDLPAAWPHGVPRDIEIPDEPLTATLDRAVRDHADRVAVDFLGRATTHAELGAQVERGTRVLHDLGVRAGDRVALVLPNCTAHVVAFWSALRLGAVVVEHNPTYTADELAHQLADSGATVALVWEQAVPRVLAGRERTDLRHVVAVDLSADLPRTSRWALRLPVPAARATRAAMRGPVPADVPHWHRLLAAAAPLVPPTAPQAADVALLQYTGGTTGTPKAAVLTHRNLVANALQGQTWTQATPGTEVVYGVLPFFHAFGLTLCLAYSVRIAATLVVLPSFDPARVLAAQRRRPGTFLPAVPPMLDRLAAAAEETGADLTSFRYSISGAMALPRATAERWERVTGGLVSEGYGMTETSPVALGNPLSPDRRPGALGLPFPSTRIRVVDQEDPTRDVAVGEQGELLISGPQVFQGYWKRPEETAHQLLDGGWLRTGDVVRVDDDGMVVLVDRMKEMIVTGGFKVYPSQVEDHLRGMPGVRDVAVVGEPAGDMGERVVAAVVLDEGALGVDLAAVKAWCETRLARYAVPRRLVVLADLPRSQVGKVLRRVVRDKVTTSD</sequence>
<dbReference type="InterPro" id="IPR045851">
    <property type="entry name" value="AMP-bd_C_sf"/>
</dbReference>
<dbReference type="InterPro" id="IPR050237">
    <property type="entry name" value="ATP-dep_AMP-bd_enzyme"/>
</dbReference>
<dbReference type="SUPFAM" id="SSF56801">
    <property type="entry name" value="Acetyl-CoA synthetase-like"/>
    <property type="match status" value="1"/>
</dbReference>
<protein>
    <submittedName>
        <fullName evidence="4">Long-chain-fatty-acid--CoA ligase</fullName>
    </submittedName>
</protein>
<evidence type="ECO:0000259" key="2">
    <source>
        <dbReference type="Pfam" id="PF00501"/>
    </source>
</evidence>
<dbReference type="PANTHER" id="PTHR43767">
    <property type="entry name" value="LONG-CHAIN-FATTY-ACID--COA LIGASE"/>
    <property type="match status" value="1"/>
</dbReference>
<evidence type="ECO:0000313" key="4">
    <source>
        <dbReference type="EMBL" id="GIG40118.1"/>
    </source>
</evidence>
<gene>
    <name evidence="4" type="ORF">Cph01nite_18800</name>
</gene>
<dbReference type="Pfam" id="PF00501">
    <property type="entry name" value="AMP-binding"/>
    <property type="match status" value="1"/>
</dbReference>
<dbReference type="Proteomes" id="UP000614741">
    <property type="component" value="Unassembled WGS sequence"/>
</dbReference>
<dbReference type="InterPro" id="IPR025110">
    <property type="entry name" value="AMP-bd_C"/>
</dbReference>
<dbReference type="Pfam" id="PF13193">
    <property type="entry name" value="AMP-binding_C"/>
    <property type="match status" value="1"/>
</dbReference>
<dbReference type="CDD" id="cd05936">
    <property type="entry name" value="FC-FACS_FadD_like"/>
    <property type="match status" value="1"/>
</dbReference>
<keyword evidence="5" id="KW-1185">Reference proteome</keyword>
<proteinExistence type="predicted"/>
<dbReference type="Gene3D" id="3.40.50.12780">
    <property type="entry name" value="N-terminal domain of ligase-like"/>
    <property type="match status" value="1"/>
</dbReference>
<dbReference type="EMBL" id="BONP01000009">
    <property type="protein sequence ID" value="GIG40118.1"/>
    <property type="molecule type" value="Genomic_DNA"/>
</dbReference>
<dbReference type="Gene3D" id="3.30.300.30">
    <property type="match status" value="1"/>
</dbReference>
<accession>A0ABQ4DLA1</accession>
<feature type="region of interest" description="Disordered" evidence="1">
    <location>
        <begin position="1"/>
        <end position="27"/>
    </location>
</feature>
<feature type="domain" description="AMP-dependent synthetase/ligase" evidence="2">
    <location>
        <begin position="38"/>
        <end position="427"/>
    </location>
</feature>
<feature type="domain" description="AMP-binding enzyme C-terminal" evidence="3">
    <location>
        <begin position="479"/>
        <end position="554"/>
    </location>
</feature>
<organism evidence="4 5">
    <name type="scientific">Cellulomonas phragmiteti</name>
    <dbReference type="NCBI Taxonomy" id="478780"/>
    <lineage>
        <taxon>Bacteria</taxon>
        <taxon>Bacillati</taxon>
        <taxon>Actinomycetota</taxon>
        <taxon>Actinomycetes</taxon>
        <taxon>Micrococcales</taxon>
        <taxon>Cellulomonadaceae</taxon>
        <taxon>Cellulomonas</taxon>
    </lineage>
</organism>
<dbReference type="PANTHER" id="PTHR43767:SF12">
    <property type="entry name" value="AMP-DEPENDENT SYNTHETASE AND LIGASE"/>
    <property type="match status" value="1"/>
</dbReference>
<dbReference type="InterPro" id="IPR020845">
    <property type="entry name" value="AMP-binding_CS"/>
</dbReference>